<feature type="binding site" evidence="9">
    <location>
        <position position="325"/>
    </location>
    <ligand>
        <name>DNA</name>
        <dbReference type="ChEBI" id="CHEBI:16991"/>
    </ligand>
</feature>
<feature type="region of interest" description="Small ATPAse domain (RuvB-S)" evidence="9">
    <location>
        <begin position="192"/>
        <end position="262"/>
    </location>
</feature>
<evidence type="ECO:0000256" key="8">
    <source>
        <dbReference type="ARBA" id="ARBA00023204"/>
    </source>
</evidence>
<dbReference type="GO" id="GO:0006310">
    <property type="term" value="P:DNA recombination"/>
    <property type="evidence" value="ECO:0007669"/>
    <property type="project" value="UniProtKB-UniRule"/>
</dbReference>
<comment type="domain">
    <text evidence="9">Has 3 domains, the large (RuvB-L) and small ATPase (RuvB-S) domains and the C-terminal head (RuvB-H) domain. The head domain binds DNA, while the ATPase domains jointly bind ATP, ADP or are empty depending on the state of the subunit in the translocation cycle. During a single DNA translocation step the structure of each domain remains the same, but their relative positions change.</text>
</comment>
<comment type="function">
    <text evidence="9">The RuvA-RuvB-RuvC complex processes Holliday junction (HJ) DNA during genetic recombination and DNA repair, while the RuvA-RuvB complex plays an important role in the rescue of blocked DNA replication forks via replication fork reversal (RFR). RuvA specifically binds to HJ cruciform DNA, conferring on it an open structure. The RuvB hexamer acts as an ATP-dependent pump, pulling dsDNA into and through the RuvAB complex. RuvB forms 2 homohexamers on either side of HJ DNA bound by 1 or 2 RuvA tetramers; 4 subunits per hexamer contact DNA at a time. Coordinated motions by a converter formed by DNA-disengaged RuvB subunits stimulates ATP hydrolysis and nucleotide exchange. Immobilization of the converter enables RuvB to convert the ATP-contained energy into a lever motion, pulling 2 nucleotides of DNA out of the RuvA tetramer per ATP hydrolyzed, thus driving DNA branch migration. The RuvB motors rotate together with the DNA substrate, which together with the progressing nucleotide cycle form the mechanistic basis for DNA recombination by continuous HJ branch migration. Branch migration allows RuvC to scan DNA until it finds its consensus sequence, where it cleaves and resolves cruciform DNA.</text>
</comment>
<keyword evidence="5 9" id="KW-0067">ATP-binding</keyword>
<dbReference type="GO" id="GO:0005737">
    <property type="term" value="C:cytoplasm"/>
    <property type="evidence" value="ECO:0007669"/>
    <property type="project" value="UniProtKB-SubCell"/>
</dbReference>
<dbReference type="InterPro" id="IPR008823">
    <property type="entry name" value="RuvB_wg_C"/>
</dbReference>
<dbReference type="InterPro" id="IPR036388">
    <property type="entry name" value="WH-like_DNA-bd_sf"/>
</dbReference>
<dbReference type="GO" id="GO:0000400">
    <property type="term" value="F:four-way junction DNA binding"/>
    <property type="evidence" value="ECO:0007669"/>
    <property type="project" value="UniProtKB-UniRule"/>
</dbReference>
<dbReference type="Pfam" id="PF05491">
    <property type="entry name" value="WHD_RuvB"/>
    <property type="match status" value="1"/>
</dbReference>
<dbReference type="InterPro" id="IPR036390">
    <property type="entry name" value="WH_DNA-bd_sf"/>
</dbReference>
<dbReference type="InterPro" id="IPR027417">
    <property type="entry name" value="P-loop_NTPase"/>
</dbReference>
<comment type="catalytic activity">
    <reaction evidence="9">
        <text>ATP + H2O = ADP + phosphate + H(+)</text>
        <dbReference type="Rhea" id="RHEA:13065"/>
        <dbReference type="ChEBI" id="CHEBI:15377"/>
        <dbReference type="ChEBI" id="CHEBI:15378"/>
        <dbReference type="ChEBI" id="CHEBI:30616"/>
        <dbReference type="ChEBI" id="CHEBI:43474"/>
        <dbReference type="ChEBI" id="CHEBI:456216"/>
    </reaction>
</comment>
<comment type="caution">
    <text evidence="11">The sequence shown here is derived from an EMBL/GenBank/DDBJ whole genome shotgun (WGS) entry which is preliminary data.</text>
</comment>
<feature type="binding site" evidence="9">
    <location>
        <position position="191"/>
    </location>
    <ligand>
        <name>ATP</name>
        <dbReference type="ChEBI" id="CHEBI:30616"/>
    </ligand>
</feature>
<keyword evidence="7 9" id="KW-0233">DNA recombination</keyword>
<dbReference type="PANTHER" id="PTHR42848">
    <property type="match status" value="1"/>
</dbReference>
<evidence type="ECO:0000313" key="12">
    <source>
        <dbReference type="Proteomes" id="UP000176752"/>
    </source>
</evidence>
<keyword evidence="3 9" id="KW-0227">DNA damage</keyword>
<feature type="binding site" evidence="9">
    <location>
        <position position="30"/>
    </location>
    <ligand>
        <name>ATP</name>
        <dbReference type="ChEBI" id="CHEBI:30616"/>
    </ligand>
</feature>
<gene>
    <name evidence="9" type="primary">ruvB</name>
    <name evidence="11" type="ORF">A2Z78_01120</name>
</gene>
<evidence type="ECO:0000256" key="9">
    <source>
        <dbReference type="HAMAP-Rule" id="MF_00016"/>
    </source>
</evidence>
<dbReference type="PANTHER" id="PTHR42848:SF1">
    <property type="entry name" value="HOLLIDAY JUNCTION BRANCH MIGRATION COMPLEX SUBUNIT RUVB"/>
    <property type="match status" value="1"/>
</dbReference>
<name>A0A1G2DW56_9BACT</name>
<dbReference type="NCBIfam" id="TIGR00635">
    <property type="entry name" value="ruvB"/>
    <property type="match status" value="1"/>
</dbReference>
<dbReference type="CDD" id="cd00009">
    <property type="entry name" value="AAA"/>
    <property type="match status" value="1"/>
</dbReference>
<dbReference type="Gene3D" id="3.40.50.300">
    <property type="entry name" value="P-loop containing nucleotide triphosphate hydrolases"/>
    <property type="match status" value="1"/>
</dbReference>
<dbReference type="GO" id="GO:0005524">
    <property type="term" value="F:ATP binding"/>
    <property type="evidence" value="ECO:0007669"/>
    <property type="project" value="UniProtKB-UniRule"/>
</dbReference>
<keyword evidence="1 9" id="KW-0963">Cytoplasm</keyword>
<feature type="binding site" evidence="9">
    <location>
        <position position="77"/>
    </location>
    <ligand>
        <name>ATP</name>
        <dbReference type="ChEBI" id="CHEBI:30616"/>
    </ligand>
</feature>
<protein>
    <recommendedName>
        <fullName evidence="9">Holliday junction branch migration complex subunit RuvB</fullName>
        <ecNumber evidence="9">3.6.4.-</ecNumber>
    </recommendedName>
</protein>
<evidence type="ECO:0000256" key="4">
    <source>
        <dbReference type="ARBA" id="ARBA00022801"/>
    </source>
</evidence>
<dbReference type="InterPro" id="IPR004605">
    <property type="entry name" value="DNA_helicase_Holl-junc_RuvB"/>
</dbReference>
<evidence type="ECO:0000313" key="11">
    <source>
        <dbReference type="EMBL" id="OGZ17807.1"/>
    </source>
</evidence>
<dbReference type="Pfam" id="PF05496">
    <property type="entry name" value="RuvB_N"/>
    <property type="match status" value="1"/>
</dbReference>
<dbReference type="EMBL" id="MHLV01000013">
    <property type="protein sequence ID" value="OGZ17807.1"/>
    <property type="molecule type" value="Genomic_DNA"/>
</dbReference>
<keyword evidence="6 9" id="KW-0238">DNA-binding</keyword>
<proteinExistence type="inferred from homology"/>
<feature type="binding site" evidence="9">
    <location>
        <position position="76"/>
    </location>
    <ligand>
        <name>ATP</name>
        <dbReference type="ChEBI" id="CHEBI:30616"/>
    </ligand>
</feature>
<reference evidence="11 12" key="1">
    <citation type="journal article" date="2016" name="Nat. Commun.">
        <title>Thousands of microbial genomes shed light on interconnected biogeochemical processes in an aquifer system.</title>
        <authorList>
            <person name="Anantharaman K."/>
            <person name="Brown C.T."/>
            <person name="Hug L.A."/>
            <person name="Sharon I."/>
            <person name="Castelle C.J."/>
            <person name="Probst A.J."/>
            <person name="Thomas B.C."/>
            <person name="Singh A."/>
            <person name="Wilkins M.J."/>
            <person name="Karaoz U."/>
            <person name="Brodie E.L."/>
            <person name="Williams K.H."/>
            <person name="Hubbard S.S."/>
            <person name="Banfield J.F."/>
        </authorList>
    </citation>
    <scope>NUCLEOTIDE SEQUENCE [LARGE SCALE GENOMIC DNA]</scope>
</reference>
<feature type="binding site" evidence="9">
    <location>
        <position position="320"/>
    </location>
    <ligand>
        <name>DNA</name>
        <dbReference type="ChEBI" id="CHEBI:16991"/>
    </ligand>
</feature>
<keyword evidence="2 9" id="KW-0547">Nucleotide-binding</keyword>
<dbReference type="InterPro" id="IPR041445">
    <property type="entry name" value="AAA_lid_4"/>
</dbReference>
<dbReference type="AlphaFoldDB" id="A0A1G2DW56"/>
<dbReference type="Pfam" id="PF17864">
    <property type="entry name" value="AAA_lid_4"/>
    <property type="match status" value="1"/>
</dbReference>
<dbReference type="SUPFAM" id="SSF52540">
    <property type="entry name" value="P-loop containing nucleoside triphosphate hydrolases"/>
    <property type="match status" value="1"/>
</dbReference>
<dbReference type="GO" id="GO:0009378">
    <property type="term" value="F:four-way junction helicase activity"/>
    <property type="evidence" value="ECO:0007669"/>
    <property type="project" value="InterPro"/>
</dbReference>
<evidence type="ECO:0000256" key="5">
    <source>
        <dbReference type="ARBA" id="ARBA00022840"/>
    </source>
</evidence>
<keyword evidence="4 9" id="KW-0378">Hydrolase</keyword>
<dbReference type="STRING" id="1801660.A2Z78_01120"/>
<organism evidence="11 12">
    <name type="scientific">Candidatus Nealsonbacteria bacterium RBG_13_36_15</name>
    <dbReference type="NCBI Taxonomy" id="1801660"/>
    <lineage>
        <taxon>Bacteria</taxon>
        <taxon>Candidatus Nealsoniibacteriota</taxon>
    </lineage>
</organism>
<comment type="caution">
    <text evidence="9">Lacks conserved residue(s) required for the propagation of feature annotation.</text>
</comment>
<dbReference type="NCBIfam" id="NF000868">
    <property type="entry name" value="PRK00080.1"/>
    <property type="match status" value="1"/>
</dbReference>
<feature type="binding site" evidence="9">
    <location>
        <position position="72"/>
    </location>
    <ligand>
        <name>ATP</name>
        <dbReference type="ChEBI" id="CHEBI:30616"/>
    </ligand>
</feature>
<dbReference type="GO" id="GO:0016887">
    <property type="term" value="F:ATP hydrolysis activity"/>
    <property type="evidence" value="ECO:0007669"/>
    <property type="project" value="RHEA"/>
</dbReference>
<dbReference type="GO" id="GO:0006281">
    <property type="term" value="P:DNA repair"/>
    <property type="evidence" value="ECO:0007669"/>
    <property type="project" value="UniProtKB-UniRule"/>
</dbReference>
<sequence>MSRSNGKTALGQSPLRRKTTEEDKILDLTLRPKNWEEYIGQAKVKRNLGIIIGAAKKRNESPEHLLFYGASGLGKTTISYLIAKELGMNIKVTSGPAIEKAGDLAAILTNLSDGDVLFLDECHRINKVCEEYLYPAMEEFKLNLIMGKGPLARTMELKLPRFTLVGATTRIALLSSPLRSRFGATFQLNFYELEDIEKIIQRSSQVLGLETEPEAIKIIAQRSRFTPRVANRLLKRVRDFAQMEGEGIITKKIAESALEFLEIDEKGLESGDKRILEVIVKKFDGGPVGLQALAAATSEEEDTILDIYEPYLMQLGFIERTPRGRITTKIAYQHLGIKYKVNQTLL</sequence>
<evidence type="ECO:0000256" key="3">
    <source>
        <dbReference type="ARBA" id="ARBA00022763"/>
    </source>
</evidence>
<dbReference type="Gene3D" id="1.10.8.60">
    <property type="match status" value="1"/>
</dbReference>
<feature type="binding site" evidence="9">
    <location>
        <position position="75"/>
    </location>
    <ligand>
        <name>ATP</name>
        <dbReference type="ChEBI" id="CHEBI:30616"/>
    </ligand>
</feature>
<dbReference type="HAMAP" id="MF_00016">
    <property type="entry name" value="DNA_HJ_migration_RuvB"/>
    <property type="match status" value="1"/>
</dbReference>
<dbReference type="InterPro" id="IPR008824">
    <property type="entry name" value="RuvB-like_N"/>
</dbReference>
<comment type="subcellular location">
    <subcellularLocation>
        <location evidence="9">Cytoplasm</location>
    </subcellularLocation>
</comment>
<feature type="region of interest" description="Head domain (RuvB-H)" evidence="9">
    <location>
        <begin position="265"/>
        <end position="346"/>
    </location>
</feature>
<evidence type="ECO:0000256" key="6">
    <source>
        <dbReference type="ARBA" id="ARBA00023125"/>
    </source>
</evidence>
<dbReference type="Proteomes" id="UP000176752">
    <property type="component" value="Unassembled WGS sequence"/>
</dbReference>
<keyword evidence="11" id="KW-0347">Helicase</keyword>
<evidence type="ECO:0000259" key="10">
    <source>
        <dbReference type="SMART" id="SM00382"/>
    </source>
</evidence>
<keyword evidence="8 9" id="KW-0234">DNA repair</keyword>
<evidence type="ECO:0000256" key="2">
    <source>
        <dbReference type="ARBA" id="ARBA00022741"/>
    </source>
</evidence>
<feature type="binding site" evidence="9">
    <location>
        <position position="76"/>
    </location>
    <ligand>
        <name>Mg(2+)</name>
        <dbReference type="ChEBI" id="CHEBI:18420"/>
    </ligand>
</feature>
<accession>A0A1G2DW56</accession>
<evidence type="ECO:0000256" key="7">
    <source>
        <dbReference type="ARBA" id="ARBA00023172"/>
    </source>
</evidence>
<dbReference type="GO" id="GO:0048476">
    <property type="term" value="C:Holliday junction resolvase complex"/>
    <property type="evidence" value="ECO:0007669"/>
    <property type="project" value="UniProtKB-UniRule"/>
</dbReference>
<feature type="binding site" evidence="9">
    <location>
        <position position="181"/>
    </location>
    <ligand>
        <name>ATP</name>
        <dbReference type="ChEBI" id="CHEBI:30616"/>
    </ligand>
</feature>
<feature type="domain" description="AAA+ ATPase" evidence="10">
    <location>
        <begin position="61"/>
        <end position="192"/>
    </location>
</feature>
<dbReference type="InterPro" id="IPR003593">
    <property type="entry name" value="AAA+_ATPase"/>
</dbReference>
<dbReference type="SMART" id="SM00382">
    <property type="entry name" value="AAA"/>
    <property type="match status" value="1"/>
</dbReference>
<feature type="binding site" evidence="9">
    <location>
        <position position="31"/>
    </location>
    <ligand>
        <name>ATP</name>
        <dbReference type="ChEBI" id="CHEBI:30616"/>
    </ligand>
</feature>
<evidence type="ECO:0000256" key="1">
    <source>
        <dbReference type="ARBA" id="ARBA00022490"/>
    </source>
</evidence>
<comment type="subunit">
    <text evidence="9">Homohexamer. Forms an RuvA(8)-RuvB(12)-Holliday junction (HJ) complex. HJ DNA is sandwiched between 2 RuvA tetramers; dsDNA enters through RuvA and exits via RuvB. An RuvB hexamer assembles on each DNA strand where it exits the tetramer. Each RuvB hexamer is contacted by two RuvA subunits (via domain III) on 2 adjacent RuvB subunits; this complex drives branch migration. In the full resolvosome a probable DNA-RuvA(4)-RuvB(12)-RuvC(2) complex forms which resolves the HJ.</text>
</comment>
<dbReference type="SUPFAM" id="SSF46785">
    <property type="entry name" value="Winged helix' DNA-binding domain"/>
    <property type="match status" value="1"/>
</dbReference>
<dbReference type="Gene3D" id="1.10.10.10">
    <property type="entry name" value="Winged helix-like DNA-binding domain superfamily/Winged helix DNA-binding domain"/>
    <property type="match status" value="1"/>
</dbReference>
<dbReference type="EC" id="3.6.4.-" evidence="9"/>
<feature type="binding site" evidence="9">
    <location>
        <position position="228"/>
    </location>
    <ligand>
        <name>ATP</name>
        <dbReference type="ChEBI" id="CHEBI:30616"/>
    </ligand>
</feature>
<comment type="similarity">
    <text evidence="9">Belongs to the RuvB family.</text>
</comment>